<dbReference type="InterPro" id="IPR001343">
    <property type="entry name" value="Hemolysn_Ca-bd"/>
</dbReference>
<dbReference type="Proteomes" id="UP001139311">
    <property type="component" value="Unassembled WGS sequence"/>
</dbReference>
<proteinExistence type="predicted"/>
<dbReference type="EMBL" id="JAJAQI010000070">
    <property type="protein sequence ID" value="MCB4825183.1"/>
    <property type="molecule type" value="Genomic_DNA"/>
</dbReference>
<evidence type="ECO:0008006" key="4">
    <source>
        <dbReference type="Google" id="ProtNLM"/>
    </source>
</evidence>
<keyword evidence="3" id="KW-1185">Reference proteome</keyword>
<dbReference type="GO" id="GO:0005509">
    <property type="term" value="F:calcium ion binding"/>
    <property type="evidence" value="ECO:0007669"/>
    <property type="project" value="InterPro"/>
</dbReference>
<comment type="caution">
    <text evidence="2">The sequence shown here is derived from an EMBL/GenBank/DDBJ whole genome shotgun (WGS) entry which is preliminary data.</text>
</comment>
<evidence type="ECO:0000313" key="2">
    <source>
        <dbReference type="EMBL" id="MCB4825183.1"/>
    </source>
</evidence>
<dbReference type="PRINTS" id="PR00313">
    <property type="entry name" value="CABNDNGRPT"/>
</dbReference>
<gene>
    <name evidence="2" type="ORF">LHA35_26015</name>
</gene>
<sequence length="517" mass="53707">MNFSSLLGGGGDDTLLGGDGDDVLSGEAGADWFYGGAGAEQFRYVGLPQAHSNAEVEDQICDFSRTEGDLIVLGGLSLTGIGAPAALRWGGTQVAPWGVWLAPKPGTTDQRVLVDTTGDGRADLSITVLNAAGLAGGGLAPGDFRGLAAPPPPPTGGSAPPTGPRSLADIDANTTSQTRFLSDASPWNTTIATGATYTPIPVLAKYAADHAVALTSWRSDWPSIAIHYAEPTDPLVTVRWIPDTWMPVADGTWLRWGNGPTVDATILAKSQDINAYPANPYSTQRADLTWNSKPSGLPAEYDGWSQAPGEVLYARVPVGARPPADSDGFTVIVQPDGRALELYSPIVLGDGTWVSQMYSFTNALGGLGIGAENGRRASMVSSYAGVITDLDLARGSIDHALALMVPAAMLTTAFTGPALAFDSKPNYTGSYAMGSHLALPSDLDLTSLGLGTGFGKMVAAAAQAYGMYIVDRGGSGILIAAQMEPDSGALSQYSWAVQQDLNTILRNTALVTTDGIW</sequence>
<reference evidence="2" key="1">
    <citation type="submission" date="2021-10" db="EMBL/GenBank/DDBJ databases">
        <title>Roseicella aerolatum sp. nov., isolated from aerosols of e-waste dismantling site.</title>
        <authorList>
            <person name="Qin T."/>
        </authorList>
    </citation>
    <scope>NUCLEOTIDE SEQUENCE</scope>
    <source>
        <strain evidence="2">GB24</strain>
    </source>
</reference>
<evidence type="ECO:0000256" key="1">
    <source>
        <dbReference type="SAM" id="MobiDB-lite"/>
    </source>
</evidence>
<evidence type="ECO:0000313" key="3">
    <source>
        <dbReference type="Proteomes" id="UP001139311"/>
    </source>
</evidence>
<dbReference type="RefSeq" id="WP_226613915.1">
    <property type="nucleotide sequence ID" value="NZ_JAJAQI010000070.1"/>
</dbReference>
<dbReference type="Pfam" id="PF00353">
    <property type="entry name" value="HemolysinCabind"/>
    <property type="match status" value="1"/>
</dbReference>
<dbReference type="Gene3D" id="2.150.10.10">
    <property type="entry name" value="Serralysin-like metalloprotease, C-terminal"/>
    <property type="match status" value="1"/>
</dbReference>
<accession>A0A9X1IK99</accession>
<organism evidence="2 3">
    <name type="scientific">Roseicella aerolata</name>
    <dbReference type="NCBI Taxonomy" id="2883479"/>
    <lineage>
        <taxon>Bacteria</taxon>
        <taxon>Pseudomonadati</taxon>
        <taxon>Pseudomonadota</taxon>
        <taxon>Alphaproteobacteria</taxon>
        <taxon>Acetobacterales</taxon>
        <taxon>Roseomonadaceae</taxon>
        <taxon>Roseicella</taxon>
    </lineage>
</organism>
<dbReference type="AlphaFoldDB" id="A0A9X1IK99"/>
<dbReference type="SUPFAM" id="SSF51120">
    <property type="entry name" value="beta-Roll"/>
    <property type="match status" value="1"/>
</dbReference>
<protein>
    <recommendedName>
        <fullName evidence="4">Calcium-binding protein</fullName>
    </recommendedName>
</protein>
<feature type="region of interest" description="Disordered" evidence="1">
    <location>
        <begin position="143"/>
        <end position="169"/>
    </location>
</feature>
<dbReference type="InterPro" id="IPR011049">
    <property type="entry name" value="Serralysin-like_metalloprot_C"/>
</dbReference>
<name>A0A9X1IK99_9PROT</name>